<dbReference type="Proteomes" id="UP001147747">
    <property type="component" value="Unassembled WGS sequence"/>
</dbReference>
<evidence type="ECO:0000313" key="2">
    <source>
        <dbReference type="Proteomes" id="UP001147747"/>
    </source>
</evidence>
<protein>
    <submittedName>
        <fullName evidence="1">Uncharacterized protein</fullName>
    </submittedName>
</protein>
<dbReference type="OrthoDB" id="4364199at2759"/>
<comment type="caution">
    <text evidence="1">The sequence shown here is derived from an EMBL/GenBank/DDBJ whole genome shotgun (WGS) entry which is preliminary data.</text>
</comment>
<organism evidence="1 2">
    <name type="scientific">Penicillium cosmopolitanum</name>
    <dbReference type="NCBI Taxonomy" id="1131564"/>
    <lineage>
        <taxon>Eukaryota</taxon>
        <taxon>Fungi</taxon>
        <taxon>Dikarya</taxon>
        <taxon>Ascomycota</taxon>
        <taxon>Pezizomycotina</taxon>
        <taxon>Eurotiomycetes</taxon>
        <taxon>Eurotiomycetidae</taxon>
        <taxon>Eurotiales</taxon>
        <taxon>Aspergillaceae</taxon>
        <taxon>Penicillium</taxon>
    </lineage>
</organism>
<sequence length="84" mass="8815">MATDLAPPDSNEGARVAVGAAPGQDVAIGGLHNGEDMAGALPGSLVRKSREAVTYRTRRTITARGVDGADPEKNTKSWVRKWKG</sequence>
<proteinExistence type="predicted"/>
<reference evidence="1" key="2">
    <citation type="journal article" date="2023" name="IMA Fungus">
        <title>Comparative genomic study of the Penicillium genus elucidates a diverse pangenome and 15 lateral gene transfer events.</title>
        <authorList>
            <person name="Petersen C."/>
            <person name="Sorensen T."/>
            <person name="Nielsen M.R."/>
            <person name="Sondergaard T.E."/>
            <person name="Sorensen J.L."/>
            <person name="Fitzpatrick D.A."/>
            <person name="Frisvad J.C."/>
            <person name="Nielsen K.L."/>
        </authorList>
    </citation>
    <scope>NUCLEOTIDE SEQUENCE</scope>
    <source>
        <strain evidence="1">IBT 29677</strain>
    </source>
</reference>
<keyword evidence="2" id="KW-1185">Reference proteome</keyword>
<gene>
    <name evidence="1" type="ORF">N7509_001383</name>
</gene>
<evidence type="ECO:0000313" key="1">
    <source>
        <dbReference type="EMBL" id="KAJ5414756.1"/>
    </source>
</evidence>
<reference evidence="1" key="1">
    <citation type="submission" date="2022-12" db="EMBL/GenBank/DDBJ databases">
        <authorList>
            <person name="Petersen C."/>
        </authorList>
    </citation>
    <scope>NUCLEOTIDE SEQUENCE</scope>
    <source>
        <strain evidence="1">IBT 29677</strain>
    </source>
</reference>
<dbReference type="RefSeq" id="XP_056494602.1">
    <property type="nucleotide sequence ID" value="XM_056626020.1"/>
</dbReference>
<accession>A0A9W9WC62</accession>
<dbReference type="GeneID" id="81365000"/>
<dbReference type="AlphaFoldDB" id="A0A9W9WC62"/>
<name>A0A9W9WC62_9EURO</name>
<dbReference type="EMBL" id="JAPZBU010000003">
    <property type="protein sequence ID" value="KAJ5414756.1"/>
    <property type="molecule type" value="Genomic_DNA"/>
</dbReference>